<feature type="compositionally biased region" description="Basic and acidic residues" evidence="1">
    <location>
        <begin position="262"/>
        <end position="272"/>
    </location>
</feature>
<feature type="compositionally biased region" description="Pro residues" evidence="1">
    <location>
        <begin position="354"/>
        <end position="363"/>
    </location>
</feature>
<gene>
    <name evidence="2" type="ORF">GLOTRDRAFT_137195</name>
</gene>
<feature type="compositionally biased region" description="Polar residues" evidence="1">
    <location>
        <begin position="224"/>
        <end position="233"/>
    </location>
</feature>
<dbReference type="AlphaFoldDB" id="S7RYN2"/>
<feature type="compositionally biased region" description="Low complexity" evidence="1">
    <location>
        <begin position="10"/>
        <end position="22"/>
    </location>
</feature>
<feature type="compositionally biased region" description="Basic and acidic residues" evidence="1">
    <location>
        <begin position="395"/>
        <end position="415"/>
    </location>
</feature>
<dbReference type="KEGG" id="gtr:GLOTRDRAFT_137195"/>
<feature type="compositionally biased region" description="Basic and acidic residues" evidence="1">
    <location>
        <begin position="182"/>
        <end position="191"/>
    </location>
</feature>
<dbReference type="Proteomes" id="UP000030669">
    <property type="component" value="Unassembled WGS sequence"/>
</dbReference>
<dbReference type="OrthoDB" id="10677425at2759"/>
<feature type="compositionally biased region" description="Basic residues" evidence="1">
    <location>
        <begin position="234"/>
        <end position="250"/>
    </location>
</feature>
<feature type="region of interest" description="Disordered" evidence="1">
    <location>
        <begin position="145"/>
        <end position="459"/>
    </location>
</feature>
<feature type="region of interest" description="Disordered" evidence="1">
    <location>
        <begin position="1"/>
        <end position="27"/>
    </location>
</feature>
<dbReference type="HOGENOM" id="CLU_595883_0_0_1"/>
<reference evidence="2 3" key="1">
    <citation type="journal article" date="2012" name="Science">
        <title>The Paleozoic origin of enzymatic lignin decomposition reconstructed from 31 fungal genomes.</title>
        <authorList>
            <person name="Floudas D."/>
            <person name="Binder M."/>
            <person name="Riley R."/>
            <person name="Barry K."/>
            <person name="Blanchette R.A."/>
            <person name="Henrissat B."/>
            <person name="Martinez A.T."/>
            <person name="Otillar R."/>
            <person name="Spatafora J.W."/>
            <person name="Yadav J.S."/>
            <person name="Aerts A."/>
            <person name="Benoit I."/>
            <person name="Boyd A."/>
            <person name="Carlson A."/>
            <person name="Copeland A."/>
            <person name="Coutinho P.M."/>
            <person name="de Vries R.P."/>
            <person name="Ferreira P."/>
            <person name="Findley K."/>
            <person name="Foster B."/>
            <person name="Gaskell J."/>
            <person name="Glotzer D."/>
            <person name="Gorecki P."/>
            <person name="Heitman J."/>
            <person name="Hesse C."/>
            <person name="Hori C."/>
            <person name="Igarashi K."/>
            <person name="Jurgens J.A."/>
            <person name="Kallen N."/>
            <person name="Kersten P."/>
            <person name="Kohler A."/>
            <person name="Kuees U."/>
            <person name="Kumar T.K.A."/>
            <person name="Kuo A."/>
            <person name="LaButti K."/>
            <person name="Larrondo L.F."/>
            <person name="Lindquist E."/>
            <person name="Ling A."/>
            <person name="Lombard V."/>
            <person name="Lucas S."/>
            <person name="Lundell T."/>
            <person name="Martin R."/>
            <person name="McLaughlin D.J."/>
            <person name="Morgenstern I."/>
            <person name="Morin E."/>
            <person name="Murat C."/>
            <person name="Nagy L.G."/>
            <person name="Nolan M."/>
            <person name="Ohm R.A."/>
            <person name="Patyshakuliyeva A."/>
            <person name="Rokas A."/>
            <person name="Ruiz-Duenas F.J."/>
            <person name="Sabat G."/>
            <person name="Salamov A."/>
            <person name="Samejima M."/>
            <person name="Schmutz J."/>
            <person name="Slot J.C."/>
            <person name="St John F."/>
            <person name="Stenlid J."/>
            <person name="Sun H."/>
            <person name="Sun S."/>
            <person name="Syed K."/>
            <person name="Tsang A."/>
            <person name="Wiebenga A."/>
            <person name="Young D."/>
            <person name="Pisabarro A."/>
            <person name="Eastwood D.C."/>
            <person name="Martin F."/>
            <person name="Cullen D."/>
            <person name="Grigoriev I.V."/>
            <person name="Hibbett D.S."/>
        </authorList>
    </citation>
    <scope>NUCLEOTIDE SEQUENCE [LARGE SCALE GENOMIC DNA]</scope>
    <source>
        <strain evidence="2 3">ATCC 11539</strain>
    </source>
</reference>
<evidence type="ECO:0000313" key="2">
    <source>
        <dbReference type="EMBL" id="EPQ58494.1"/>
    </source>
</evidence>
<feature type="compositionally biased region" description="Acidic residues" evidence="1">
    <location>
        <begin position="192"/>
        <end position="202"/>
    </location>
</feature>
<dbReference type="GeneID" id="19303703"/>
<sequence>MPGPGYYNEPPVVYPGGAPPGASTSRSTRFRKAWHAFERTWLAPARDVLEAHKHELLLSPSSDPPFDPQTADPETLAEWDDEQHRAREAAIHAAQDEFYERARAEWAARLEGVGLRFGEWGYATPMERAIVEKALGMPVTSMSRMASQRSRRASEPFVSRTVSGRSRTDSGPGYAGGATPIRARDYAHTREFEEEIEQEEAESPQTEYQEQRDERVEETELQRTESAGMQRGNSIRRRWGTLTRKLKPALKKPTVQIDEAQMTEREVHRTEIDMEGEPDDEAESPAPGLRRRAQTTRRQRRARMTQQDQAVDFPYEDEDEDPMHRRPYVTYRSPAPADVQPVFPDEEYGEEYGTPPPPPPPLPGAQAGRTRSDTGWSRQSGRKMEYTDYVSEESGMEREEREERRREVMTGESGRRWGGGRRKLRKRVRPAKEPERGVVANVRRIVGRSRSRTRPPSLT</sequence>
<organism evidence="2 3">
    <name type="scientific">Gloeophyllum trabeum (strain ATCC 11539 / FP-39264 / Madison 617)</name>
    <name type="common">Brown rot fungus</name>
    <dbReference type="NCBI Taxonomy" id="670483"/>
    <lineage>
        <taxon>Eukaryota</taxon>
        <taxon>Fungi</taxon>
        <taxon>Dikarya</taxon>
        <taxon>Basidiomycota</taxon>
        <taxon>Agaricomycotina</taxon>
        <taxon>Agaricomycetes</taxon>
        <taxon>Gloeophyllales</taxon>
        <taxon>Gloeophyllaceae</taxon>
        <taxon>Gloeophyllum</taxon>
    </lineage>
</organism>
<dbReference type="EMBL" id="KB469298">
    <property type="protein sequence ID" value="EPQ58494.1"/>
    <property type="molecule type" value="Genomic_DNA"/>
</dbReference>
<dbReference type="RefSeq" id="XP_007863656.1">
    <property type="nucleotide sequence ID" value="XM_007865465.1"/>
</dbReference>
<feature type="compositionally biased region" description="Basic and acidic residues" evidence="1">
    <location>
        <begin position="209"/>
        <end position="223"/>
    </location>
</feature>
<feature type="compositionally biased region" description="Basic residues" evidence="1">
    <location>
        <begin position="289"/>
        <end position="303"/>
    </location>
</feature>
<evidence type="ECO:0000313" key="3">
    <source>
        <dbReference type="Proteomes" id="UP000030669"/>
    </source>
</evidence>
<name>S7RYN2_GLOTA</name>
<accession>S7RYN2</accession>
<proteinExistence type="predicted"/>
<evidence type="ECO:0000256" key="1">
    <source>
        <dbReference type="SAM" id="MobiDB-lite"/>
    </source>
</evidence>
<feature type="compositionally biased region" description="Basic residues" evidence="1">
    <location>
        <begin position="418"/>
        <end position="429"/>
    </location>
</feature>
<keyword evidence="3" id="KW-1185">Reference proteome</keyword>
<feature type="compositionally biased region" description="Acidic residues" evidence="1">
    <location>
        <begin position="273"/>
        <end position="283"/>
    </location>
</feature>
<protein>
    <submittedName>
        <fullName evidence="2">Uncharacterized protein</fullName>
    </submittedName>
</protein>